<dbReference type="InterPro" id="IPR029068">
    <property type="entry name" value="Glyas_Bleomycin-R_OHBP_Dase"/>
</dbReference>
<accession>A0ABV7YKW0</accession>
<dbReference type="InterPro" id="IPR004360">
    <property type="entry name" value="Glyas_Fos-R_dOase_dom"/>
</dbReference>
<evidence type="ECO:0000256" key="3">
    <source>
        <dbReference type="ARBA" id="ARBA00023251"/>
    </source>
</evidence>
<reference evidence="6" key="1">
    <citation type="journal article" date="2019" name="Int. J. Syst. Evol. Microbiol.">
        <title>The Global Catalogue of Microorganisms (GCM) 10K type strain sequencing project: providing services to taxonomists for standard genome sequencing and annotation.</title>
        <authorList>
            <consortium name="The Broad Institute Genomics Platform"/>
            <consortium name="The Broad Institute Genome Sequencing Center for Infectious Disease"/>
            <person name="Wu L."/>
            <person name="Ma J."/>
        </authorList>
    </citation>
    <scope>NUCLEOTIDE SEQUENCE [LARGE SCALE GENOMIC DNA]</scope>
    <source>
        <strain evidence="6">CGMCC 4.7241</strain>
    </source>
</reference>
<evidence type="ECO:0000259" key="4">
    <source>
        <dbReference type="PROSITE" id="PS51819"/>
    </source>
</evidence>
<dbReference type="PROSITE" id="PS51819">
    <property type="entry name" value="VOC"/>
    <property type="match status" value="1"/>
</dbReference>
<keyword evidence="6" id="KW-1185">Reference proteome</keyword>
<dbReference type="CDD" id="cd08349">
    <property type="entry name" value="BLMA_like"/>
    <property type="match status" value="1"/>
</dbReference>
<dbReference type="RefSeq" id="WP_205119070.1">
    <property type="nucleotide sequence ID" value="NZ_JAFBCM010000001.1"/>
</dbReference>
<comment type="caution">
    <text evidence="5">The sequence shown here is derived from an EMBL/GenBank/DDBJ whole genome shotgun (WGS) entry which is preliminary data.</text>
</comment>
<organism evidence="5 6">
    <name type="scientific">Tenggerimyces flavus</name>
    <dbReference type="NCBI Taxonomy" id="1708749"/>
    <lineage>
        <taxon>Bacteria</taxon>
        <taxon>Bacillati</taxon>
        <taxon>Actinomycetota</taxon>
        <taxon>Actinomycetes</taxon>
        <taxon>Propionibacteriales</taxon>
        <taxon>Nocardioidaceae</taxon>
        <taxon>Tenggerimyces</taxon>
    </lineage>
</organism>
<dbReference type="InterPro" id="IPR000335">
    <property type="entry name" value="Bleomycin-R"/>
</dbReference>
<protein>
    <recommendedName>
        <fullName evidence="2">Bleomycin resistance protein</fullName>
    </recommendedName>
</protein>
<proteinExistence type="inferred from homology"/>
<name>A0ABV7YKW0_9ACTN</name>
<dbReference type="Proteomes" id="UP001595699">
    <property type="component" value="Unassembled WGS sequence"/>
</dbReference>
<comment type="similarity">
    <text evidence="1">Belongs to the bleomycin resistance protein family.</text>
</comment>
<keyword evidence="3" id="KW-0046">Antibiotic resistance</keyword>
<dbReference type="Gene3D" id="3.10.180.10">
    <property type="entry name" value="2,3-Dihydroxybiphenyl 1,2-Dioxygenase, domain 1"/>
    <property type="match status" value="1"/>
</dbReference>
<evidence type="ECO:0000313" key="5">
    <source>
        <dbReference type="EMBL" id="MFC3765237.1"/>
    </source>
</evidence>
<evidence type="ECO:0000256" key="2">
    <source>
        <dbReference type="ARBA" id="ARBA00021572"/>
    </source>
</evidence>
<dbReference type="EMBL" id="JBHRZH010000036">
    <property type="protein sequence ID" value="MFC3765237.1"/>
    <property type="molecule type" value="Genomic_DNA"/>
</dbReference>
<evidence type="ECO:0000313" key="6">
    <source>
        <dbReference type="Proteomes" id="UP001595699"/>
    </source>
</evidence>
<dbReference type="InterPro" id="IPR037523">
    <property type="entry name" value="VOC_core"/>
</dbReference>
<gene>
    <name evidence="5" type="ORF">ACFOUW_30685</name>
</gene>
<dbReference type="Pfam" id="PF00903">
    <property type="entry name" value="Glyoxalase"/>
    <property type="match status" value="1"/>
</dbReference>
<sequence>MSLVPELLVTDLEASLAFWCGLCGFTVAYERRDEGFAYLTRGAAHVMLEQAGVGRNWLTGALDHPRGRGVNFQIAVDDLDPILANLKAAKHKPFMAPETRYYRVGDEDHGVRQFLVTDPDGYLLRFQQPVPR</sequence>
<dbReference type="SUPFAM" id="SSF54593">
    <property type="entry name" value="Glyoxalase/Bleomycin resistance protein/Dihydroxybiphenyl dioxygenase"/>
    <property type="match status" value="1"/>
</dbReference>
<evidence type="ECO:0000256" key="1">
    <source>
        <dbReference type="ARBA" id="ARBA00011051"/>
    </source>
</evidence>
<feature type="domain" description="VOC" evidence="4">
    <location>
        <begin position="1"/>
        <end position="129"/>
    </location>
</feature>